<dbReference type="SUPFAM" id="SSF50800">
    <property type="entry name" value="PK beta-barrel domain-like"/>
    <property type="match status" value="1"/>
</dbReference>
<dbReference type="Proteomes" id="UP000547879">
    <property type="component" value="Unassembled WGS sequence"/>
</dbReference>
<dbReference type="InterPro" id="IPR005303">
    <property type="entry name" value="MOCOS_middle"/>
</dbReference>
<evidence type="ECO:0000313" key="3">
    <source>
        <dbReference type="Proteomes" id="UP000547879"/>
    </source>
</evidence>
<dbReference type="EMBL" id="JACHEG010000006">
    <property type="protein sequence ID" value="MBB6164763.1"/>
    <property type="molecule type" value="Genomic_DNA"/>
</dbReference>
<dbReference type="GO" id="GO:0003824">
    <property type="term" value="F:catalytic activity"/>
    <property type="evidence" value="ECO:0007669"/>
    <property type="project" value="InterPro"/>
</dbReference>
<comment type="caution">
    <text evidence="2">The sequence shown here is derived from an EMBL/GenBank/DDBJ whole genome shotgun (WGS) entry which is preliminary data.</text>
</comment>
<dbReference type="InterPro" id="IPR011037">
    <property type="entry name" value="Pyrv_Knase-like_insert_dom_sf"/>
</dbReference>
<dbReference type="Pfam" id="PF03473">
    <property type="entry name" value="MOSC"/>
    <property type="match status" value="1"/>
</dbReference>
<dbReference type="AlphaFoldDB" id="A0A7W9YBM2"/>
<reference evidence="2 3" key="1">
    <citation type="submission" date="2020-08" db="EMBL/GenBank/DDBJ databases">
        <title>Genomic Encyclopedia of Type Strains, Phase IV (KMG-IV): sequencing the most valuable type-strain genomes for metagenomic binning, comparative biology and taxonomic classification.</title>
        <authorList>
            <person name="Goeker M."/>
        </authorList>
    </citation>
    <scope>NUCLEOTIDE SEQUENCE [LARGE SCALE GENOMIC DNA]</scope>
    <source>
        <strain evidence="2 3">DSM 100734</strain>
    </source>
</reference>
<dbReference type="GO" id="GO:0030170">
    <property type="term" value="F:pyridoxal phosphate binding"/>
    <property type="evidence" value="ECO:0007669"/>
    <property type="project" value="InterPro"/>
</dbReference>
<feature type="domain" description="MOSC" evidence="1">
    <location>
        <begin position="92"/>
        <end position="240"/>
    </location>
</feature>
<dbReference type="PROSITE" id="PS51340">
    <property type="entry name" value="MOSC"/>
    <property type="match status" value="1"/>
</dbReference>
<sequence>MSETFGTIKEIWRFPVSSIGGEGLGAASVGFDGIDGDRTHLLIDLDTGEVASPETQPRWRPALMLSACRSGDDVLVSSNAWKMMPVGPELDARLSDFMTFRCGVRPRGTFLERDVLQASSVQPRYDVAPLHFLTLDSLLDLASLLPDSAIDHRRFRPNVVLAADSREDGWPGFDWASGSVAGTITEKTKRCGMTMVAQPALPEDPEILRAIVRQRARRLGVYASVTRVGEVSVGDAFVLS</sequence>
<name>A0A7W9YBM2_9HYPH</name>
<gene>
    <name evidence="2" type="ORF">HNQ72_004608</name>
</gene>
<evidence type="ECO:0000313" key="2">
    <source>
        <dbReference type="EMBL" id="MBB6164763.1"/>
    </source>
</evidence>
<accession>A0A7W9YBM2</accession>
<dbReference type="RefSeq" id="WP_183995499.1">
    <property type="nucleotide sequence ID" value="NZ_BMHW01000005.1"/>
</dbReference>
<evidence type="ECO:0000259" key="1">
    <source>
        <dbReference type="PROSITE" id="PS51340"/>
    </source>
</evidence>
<dbReference type="GO" id="GO:0030151">
    <property type="term" value="F:molybdenum ion binding"/>
    <property type="evidence" value="ECO:0007669"/>
    <property type="project" value="InterPro"/>
</dbReference>
<proteinExistence type="predicted"/>
<keyword evidence="3" id="KW-1185">Reference proteome</keyword>
<dbReference type="InterPro" id="IPR005302">
    <property type="entry name" value="MoCF_Sase_C"/>
</dbReference>
<protein>
    <recommendedName>
        <fullName evidence="1">MOSC domain-containing protein</fullName>
    </recommendedName>
</protein>
<dbReference type="Pfam" id="PF03476">
    <property type="entry name" value="MOSC_N"/>
    <property type="match status" value="1"/>
</dbReference>
<organism evidence="2 3">
    <name type="scientific">Rhizobium wenxiniae</name>
    <dbReference type="NCBI Taxonomy" id="1737357"/>
    <lineage>
        <taxon>Bacteria</taxon>
        <taxon>Pseudomonadati</taxon>
        <taxon>Pseudomonadota</taxon>
        <taxon>Alphaproteobacteria</taxon>
        <taxon>Hyphomicrobiales</taxon>
        <taxon>Rhizobiaceae</taxon>
        <taxon>Rhizobium/Agrobacterium group</taxon>
        <taxon>Rhizobium</taxon>
    </lineage>
</organism>